<gene>
    <name evidence="2" type="ordered locus">KPHS_12780</name>
</gene>
<evidence type="ECO:0000259" key="1">
    <source>
        <dbReference type="Pfam" id="PF23961"/>
    </source>
</evidence>
<name>A0A0H3GP05_KLEPH</name>
<dbReference type="HOGENOM" id="CLU_127017_0_0_6"/>
<dbReference type="PATRIC" id="fig|1125630.4.peg.1241"/>
<dbReference type="RefSeq" id="YP_005225578.1">
    <property type="nucleotide sequence ID" value="NC_016845.1"/>
</dbReference>
<dbReference type="EMBL" id="CP003200">
    <property type="protein sequence ID" value="AEW59976.1"/>
    <property type="molecule type" value="Genomic_DNA"/>
</dbReference>
<dbReference type="Proteomes" id="UP000007841">
    <property type="component" value="Chromosome"/>
</dbReference>
<sequence>MSTIDVGLQVTESDLFKATGDFLSVLFPDAEITQTQQNQTPMPKGGFITMTPLFLTDLSTSAVNYEYDGVSDYWRAELRRVDEWQCQLDFYGDQAQNNASIFSRIARSEFACTWFRENANVLVPLYSGPPRQTSMINGEKQWESRWTLEFHANPLIVVSVPQQFMTGADVISQPVDVRFPPEK</sequence>
<feature type="domain" description="Phage neck terminator protein gp12-like" evidence="1">
    <location>
        <begin position="14"/>
        <end position="171"/>
    </location>
</feature>
<dbReference type="AlphaFoldDB" id="A0A0H3GP05"/>
<dbReference type="KEGG" id="kpm:KPHS_12780"/>
<accession>A0A0H3GP05</accession>
<dbReference type="RefSeq" id="WP_014342917.1">
    <property type="nucleotide sequence ID" value="NC_016845.1"/>
</dbReference>
<organism evidence="2 3">
    <name type="scientific">Klebsiella pneumoniae subsp. pneumoniae (strain HS11286)</name>
    <dbReference type="NCBI Taxonomy" id="1125630"/>
    <lineage>
        <taxon>Bacteria</taxon>
        <taxon>Pseudomonadati</taxon>
        <taxon>Pseudomonadota</taxon>
        <taxon>Gammaproteobacteria</taxon>
        <taxon>Enterobacterales</taxon>
        <taxon>Enterobacteriaceae</taxon>
        <taxon>Klebsiella/Raoultella group</taxon>
        <taxon>Klebsiella</taxon>
        <taxon>Klebsiella pneumoniae complex</taxon>
    </lineage>
</organism>
<dbReference type="STRING" id="1125630.KPHS_12780"/>
<keyword evidence="3" id="KW-1185">Reference proteome</keyword>
<evidence type="ECO:0000313" key="3">
    <source>
        <dbReference type="Proteomes" id="UP000007841"/>
    </source>
</evidence>
<dbReference type="NCBIfam" id="NF047498">
    <property type="entry name" value="LIC_12616_fam"/>
    <property type="match status" value="1"/>
</dbReference>
<dbReference type="InterPro" id="IPR057087">
    <property type="entry name" value="Gp12-like"/>
</dbReference>
<proteinExistence type="predicted"/>
<protein>
    <recommendedName>
        <fullName evidence="1">Phage neck terminator protein gp12-like domain-containing protein</fullName>
    </recommendedName>
</protein>
<dbReference type="GeneID" id="11846279"/>
<dbReference type="Pfam" id="PF23961">
    <property type="entry name" value="Phage_tail_terminator_9"/>
    <property type="match status" value="1"/>
</dbReference>
<evidence type="ECO:0000313" key="2">
    <source>
        <dbReference type="EMBL" id="AEW59976.1"/>
    </source>
</evidence>
<reference evidence="2 3" key="1">
    <citation type="journal article" date="2012" name="J. Bacteriol.">
        <title>Complete genome sequence of Klebsiella pneumoniae subsp. pneumoniae HS11286, a multidrug-resistant strain isolated from human sputum.</title>
        <authorList>
            <person name="Liu P."/>
            <person name="Li P."/>
            <person name="Jiang X."/>
            <person name="Bi D."/>
            <person name="Xie Y."/>
            <person name="Tai C."/>
            <person name="Deng Z."/>
            <person name="Rajakumar K."/>
            <person name="Ou H.Y."/>
        </authorList>
    </citation>
    <scope>NUCLEOTIDE SEQUENCE [LARGE SCALE GENOMIC DNA]</scope>
    <source>
        <strain evidence="2 3">HS11286</strain>
    </source>
</reference>